<dbReference type="AlphaFoldDB" id="A0A1H8UC11"/>
<feature type="domain" description="Dynamin N-terminal" evidence="1">
    <location>
        <begin position="52"/>
        <end position="217"/>
    </location>
</feature>
<gene>
    <name evidence="2" type="ORF">SAMN04490178_108132</name>
</gene>
<dbReference type="SUPFAM" id="SSF52540">
    <property type="entry name" value="P-loop containing nucleoside triphosphate hydrolases"/>
    <property type="match status" value="1"/>
</dbReference>
<dbReference type="RefSeq" id="WP_091745905.1">
    <property type="nucleotide sequence ID" value="NZ_FODY01000008.1"/>
</dbReference>
<sequence>MKYDRMPEQEACLTGLLEEAAGQLRQVGNRFIPHAVRVEKLAERLREKQFHLAVLGQFKRGKSSLINALLGGPFLPSSLVPVTALPTVIRQGMRRRAYITFADGREEQGVFDDDASLADYLSRFVAEQANPANCLQVEQVIVEYPAALLAGGVVLIDTPGIGSTFRHNTDTTLRFLAQCDAALFVVSADPPVTAAELAFLQIVQHHVRRLFFVLNKADHLSSEEQDTMVSFLRQVLREQAGIAVETVYQVSARQAVLGKARGDSRLLAASGLGLLEEVLTAFFRQEMQAVLAMAIETKLAAVLREALLELELAVQVLLMPVDELAAKQALLRQKLTELTDEEQQADDILAGDRKRALDFLEQQAGFLRQQARDYLSHVVAKELSGGERPGLERDAQAALMAAVAPFFDRELSATADQFSDYLAGVMAVHQQRAEALIQAVRQTAATIFALDYQAVEQELTFQMKRQPYWVKTEWQTGLGGIPHTWLEVLLPASFRFVRIRKRLERQVETLVLRNVESLRWALLQNTEAAFHSFRATFSARLAEAVDGTAQAVAAAAVQKQGQTEDVADRCSRLQRAAGQLQQLLQQVNTVEPEFGKAVAIDAESDRLI</sequence>
<evidence type="ECO:0000313" key="2">
    <source>
        <dbReference type="EMBL" id="SEP00759.1"/>
    </source>
</evidence>
<proteinExistence type="predicted"/>
<dbReference type="Pfam" id="PF00350">
    <property type="entry name" value="Dynamin_N"/>
    <property type="match status" value="1"/>
</dbReference>
<dbReference type="PANTHER" id="PTHR43681:SF1">
    <property type="entry name" value="SARCALUMENIN"/>
    <property type="match status" value="1"/>
</dbReference>
<dbReference type="Gene3D" id="3.40.50.300">
    <property type="entry name" value="P-loop containing nucleotide triphosphate hydrolases"/>
    <property type="match status" value="1"/>
</dbReference>
<dbReference type="Proteomes" id="UP000198847">
    <property type="component" value="Unassembled WGS sequence"/>
</dbReference>
<keyword evidence="3" id="KW-1185">Reference proteome</keyword>
<dbReference type="EMBL" id="FODY01000008">
    <property type="protein sequence ID" value="SEP00759.1"/>
    <property type="molecule type" value="Genomic_DNA"/>
</dbReference>
<evidence type="ECO:0000259" key="1">
    <source>
        <dbReference type="Pfam" id="PF00350"/>
    </source>
</evidence>
<accession>A0A1H8UC11</accession>
<dbReference type="PANTHER" id="PTHR43681">
    <property type="entry name" value="TRANSMEMBRANE GTPASE FZO"/>
    <property type="match status" value="1"/>
</dbReference>
<dbReference type="OrthoDB" id="9802035at2"/>
<dbReference type="STRING" id="112903.SAMN04490178_108132"/>
<dbReference type="InterPro" id="IPR045063">
    <property type="entry name" value="Dynamin_N"/>
</dbReference>
<organism evidence="2 3">
    <name type="scientific">Propionispora vibrioides</name>
    <dbReference type="NCBI Taxonomy" id="112903"/>
    <lineage>
        <taxon>Bacteria</taxon>
        <taxon>Bacillati</taxon>
        <taxon>Bacillota</taxon>
        <taxon>Negativicutes</taxon>
        <taxon>Selenomonadales</taxon>
        <taxon>Sporomusaceae</taxon>
        <taxon>Propionispora</taxon>
    </lineage>
</organism>
<name>A0A1H8UC11_9FIRM</name>
<evidence type="ECO:0000313" key="3">
    <source>
        <dbReference type="Proteomes" id="UP000198847"/>
    </source>
</evidence>
<protein>
    <submittedName>
        <fullName evidence="2">Dynamin family protein</fullName>
    </submittedName>
</protein>
<dbReference type="InterPro" id="IPR027417">
    <property type="entry name" value="P-loop_NTPase"/>
</dbReference>
<dbReference type="InterPro" id="IPR051943">
    <property type="entry name" value="TRAFAC_Dynamin-like_GTPase"/>
</dbReference>
<reference evidence="2 3" key="1">
    <citation type="submission" date="2016-10" db="EMBL/GenBank/DDBJ databases">
        <authorList>
            <person name="de Groot N.N."/>
        </authorList>
    </citation>
    <scope>NUCLEOTIDE SEQUENCE [LARGE SCALE GENOMIC DNA]</scope>
    <source>
        <strain evidence="2 3">DSM 13305</strain>
    </source>
</reference>
<dbReference type="CDD" id="cd09912">
    <property type="entry name" value="DLP_2"/>
    <property type="match status" value="1"/>
</dbReference>